<feature type="compositionally biased region" description="Low complexity" evidence="3">
    <location>
        <begin position="136"/>
        <end position="161"/>
    </location>
</feature>
<dbReference type="PROSITE" id="PS51782">
    <property type="entry name" value="LYSM"/>
    <property type="match status" value="1"/>
</dbReference>
<dbReference type="GO" id="GO:0016787">
    <property type="term" value="F:hydrolase activity"/>
    <property type="evidence" value="ECO:0007669"/>
    <property type="project" value="UniProtKB-KW"/>
</dbReference>
<gene>
    <name evidence="6" type="ORF">GTS_40060</name>
</gene>
<protein>
    <submittedName>
        <fullName evidence="6">Transglycosylase</fullName>
    </submittedName>
</protein>
<evidence type="ECO:0000259" key="5">
    <source>
        <dbReference type="PROSITE" id="PS51782"/>
    </source>
</evidence>
<feature type="region of interest" description="Disordered" evidence="3">
    <location>
        <begin position="124"/>
        <end position="165"/>
    </location>
</feature>
<dbReference type="SMART" id="SM00257">
    <property type="entry name" value="LysM"/>
    <property type="match status" value="1"/>
</dbReference>
<comment type="similarity">
    <text evidence="1">Belongs to the transglycosylase family. Rpf subfamily.</text>
</comment>
<dbReference type="InterPro" id="IPR036779">
    <property type="entry name" value="LysM_dom_sf"/>
</dbReference>
<evidence type="ECO:0000256" key="4">
    <source>
        <dbReference type="SAM" id="SignalP"/>
    </source>
</evidence>
<evidence type="ECO:0000313" key="6">
    <source>
        <dbReference type="EMBL" id="GDY32373.1"/>
    </source>
</evidence>
<keyword evidence="4" id="KW-0732">Signal</keyword>
<name>A0A4D4JES7_9PSEU</name>
<feature type="chain" id="PRO_5020511967" evidence="4">
    <location>
        <begin position="42"/>
        <end position="212"/>
    </location>
</feature>
<dbReference type="EMBL" id="BJFL01000023">
    <property type="protein sequence ID" value="GDY32373.1"/>
    <property type="molecule type" value="Genomic_DNA"/>
</dbReference>
<sequence length="212" mass="21569">MGRHSKPSKTKTIFQRTSATAILAGATVGGLAIAGAGTANAFPGQAGLVRCESGGNPRAVNNTAAGVQAGRPAGLFQIVTKTWLANGGGQFAPTADKAAPWQQQIVADRIYARQGARPWQCKPGPGPSQFSNFAKPGGTAPVVATTPASAPAPHAPAPSGSGPRGEYTVVAGDTLWGIAQKFHVPGGWVQLQQLNHIPNADLILIGQQITVG</sequence>
<evidence type="ECO:0000313" key="7">
    <source>
        <dbReference type="Proteomes" id="UP000298860"/>
    </source>
</evidence>
<dbReference type="AlphaFoldDB" id="A0A4D4JES7"/>
<dbReference type="Gene3D" id="1.10.530.10">
    <property type="match status" value="1"/>
</dbReference>
<dbReference type="Gene3D" id="3.10.350.10">
    <property type="entry name" value="LysM domain"/>
    <property type="match status" value="1"/>
</dbReference>
<accession>A0A4D4JES7</accession>
<dbReference type="SUPFAM" id="SSF54106">
    <property type="entry name" value="LysM domain"/>
    <property type="match status" value="1"/>
</dbReference>
<evidence type="ECO:0000256" key="3">
    <source>
        <dbReference type="SAM" id="MobiDB-lite"/>
    </source>
</evidence>
<evidence type="ECO:0000256" key="1">
    <source>
        <dbReference type="ARBA" id="ARBA00010830"/>
    </source>
</evidence>
<reference evidence="7" key="1">
    <citation type="submission" date="2019-04" db="EMBL/GenBank/DDBJ databases">
        <title>Draft genome sequence of Pseudonocardiaceae bacterium SL3-2-4.</title>
        <authorList>
            <person name="Ningsih F."/>
            <person name="Yokota A."/>
            <person name="Sakai Y."/>
            <person name="Nanatani K."/>
            <person name="Yabe S."/>
            <person name="Oetari A."/>
            <person name="Sjamsuridzal W."/>
        </authorList>
    </citation>
    <scope>NUCLEOTIDE SEQUENCE [LARGE SCALE GENOMIC DNA]</scope>
    <source>
        <strain evidence="7">SL3-2-4</strain>
    </source>
</reference>
<dbReference type="Pfam" id="PF01476">
    <property type="entry name" value="LysM"/>
    <property type="match status" value="1"/>
</dbReference>
<keyword evidence="2" id="KW-0378">Hydrolase</keyword>
<organism evidence="6 7">
    <name type="scientific">Gandjariella thermophila</name>
    <dbReference type="NCBI Taxonomy" id="1931992"/>
    <lineage>
        <taxon>Bacteria</taxon>
        <taxon>Bacillati</taxon>
        <taxon>Actinomycetota</taxon>
        <taxon>Actinomycetes</taxon>
        <taxon>Pseudonocardiales</taxon>
        <taxon>Pseudonocardiaceae</taxon>
        <taxon>Gandjariella</taxon>
    </lineage>
</organism>
<feature type="signal peptide" evidence="4">
    <location>
        <begin position="1"/>
        <end position="41"/>
    </location>
</feature>
<dbReference type="Proteomes" id="UP000298860">
    <property type="component" value="Unassembled WGS sequence"/>
</dbReference>
<dbReference type="SUPFAM" id="SSF53955">
    <property type="entry name" value="Lysozyme-like"/>
    <property type="match status" value="1"/>
</dbReference>
<feature type="domain" description="LysM" evidence="5">
    <location>
        <begin position="165"/>
        <end position="211"/>
    </location>
</feature>
<dbReference type="Pfam" id="PF06737">
    <property type="entry name" value="Transglycosylas"/>
    <property type="match status" value="1"/>
</dbReference>
<evidence type="ECO:0000256" key="2">
    <source>
        <dbReference type="ARBA" id="ARBA00022801"/>
    </source>
</evidence>
<keyword evidence="7" id="KW-1185">Reference proteome</keyword>
<dbReference type="InterPro" id="IPR023346">
    <property type="entry name" value="Lysozyme-like_dom_sf"/>
</dbReference>
<dbReference type="RefSeq" id="WP_137815388.1">
    <property type="nucleotide sequence ID" value="NZ_BJFL01000023.1"/>
</dbReference>
<comment type="caution">
    <text evidence="6">The sequence shown here is derived from an EMBL/GenBank/DDBJ whole genome shotgun (WGS) entry which is preliminary data.</text>
</comment>
<dbReference type="InterPro" id="IPR010618">
    <property type="entry name" value="RPF"/>
</dbReference>
<dbReference type="OrthoDB" id="1404170at2"/>
<dbReference type="CDD" id="cd00118">
    <property type="entry name" value="LysM"/>
    <property type="match status" value="1"/>
</dbReference>
<dbReference type="InterPro" id="IPR018392">
    <property type="entry name" value="LysM"/>
</dbReference>
<proteinExistence type="inferred from homology"/>